<dbReference type="InterPro" id="IPR043502">
    <property type="entry name" value="DNA/RNA_pol_sf"/>
</dbReference>
<evidence type="ECO:0000256" key="1">
    <source>
        <dbReference type="ARBA" id="ARBA00012493"/>
    </source>
</evidence>
<dbReference type="GO" id="GO:0003964">
    <property type="term" value="F:RNA-directed DNA polymerase activity"/>
    <property type="evidence" value="ECO:0007669"/>
    <property type="project" value="UniProtKB-EC"/>
</dbReference>
<keyword evidence="5" id="KW-1185">Reference proteome</keyword>
<gene>
    <name evidence="4" type="ORF">U0070_025661</name>
</gene>
<dbReference type="InterPro" id="IPR000477">
    <property type="entry name" value="RT_dom"/>
</dbReference>
<evidence type="ECO:0000313" key="5">
    <source>
        <dbReference type="Proteomes" id="UP001488838"/>
    </source>
</evidence>
<dbReference type="Pfam" id="PF00078">
    <property type="entry name" value="RVT_1"/>
    <property type="match status" value="1"/>
</dbReference>
<feature type="domain" description="Reverse transcriptase" evidence="3">
    <location>
        <begin position="168"/>
        <end position="442"/>
    </location>
</feature>
<protein>
    <recommendedName>
        <fullName evidence="1">RNA-directed DNA polymerase</fullName>
        <ecNumber evidence="1">2.7.7.49</ecNumber>
    </recommendedName>
</protein>
<reference evidence="4 5" key="1">
    <citation type="journal article" date="2023" name="bioRxiv">
        <title>Conserved and derived expression patterns and positive selection on dental genes reveal complex evolutionary context of ever-growing rodent molars.</title>
        <authorList>
            <person name="Calamari Z.T."/>
            <person name="Song A."/>
            <person name="Cohen E."/>
            <person name="Akter M."/>
            <person name="Roy R.D."/>
            <person name="Hallikas O."/>
            <person name="Christensen M.M."/>
            <person name="Li P."/>
            <person name="Marangoni P."/>
            <person name="Jernvall J."/>
            <person name="Klein O.D."/>
        </authorList>
    </citation>
    <scope>NUCLEOTIDE SEQUENCE [LARGE SCALE GENOMIC DNA]</scope>
    <source>
        <strain evidence="4">V071</strain>
    </source>
</reference>
<dbReference type="EMBL" id="JBBHLL010000218">
    <property type="protein sequence ID" value="KAK7809252.1"/>
    <property type="molecule type" value="Genomic_DNA"/>
</dbReference>
<dbReference type="CDD" id="cd01650">
    <property type="entry name" value="RT_nLTR_like"/>
    <property type="match status" value="1"/>
</dbReference>
<dbReference type="PANTHER" id="PTHR19446">
    <property type="entry name" value="REVERSE TRANSCRIPTASES"/>
    <property type="match status" value="1"/>
</dbReference>
<dbReference type="AlphaFoldDB" id="A0AAW0I4D4"/>
<comment type="caution">
    <text evidence="4">The sequence shown here is derived from an EMBL/GenBank/DDBJ whole genome shotgun (WGS) entry which is preliminary data.</text>
</comment>
<accession>A0AAW0I4D4</accession>
<dbReference type="SUPFAM" id="SSF56672">
    <property type="entry name" value="DNA/RNA polymerases"/>
    <property type="match status" value="1"/>
</dbReference>
<dbReference type="PROSITE" id="PS50878">
    <property type="entry name" value="RT_POL"/>
    <property type="match status" value="1"/>
</dbReference>
<evidence type="ECO:0000313" key="4">
    <source>
        <dbReference type="EMBL" id="KAK7809252.1"/>
    </source>
</evidence>
<sequence length="456" mass="53296">MDRRSRRLEIIKLRAEINKIETEKTIQSINESKSWFLEKINKIDKPLAKVIKRQRENMQINKIRNEKGDITTDTEEIQRIIRSYYESLYATKLENVKEMDIFLDKYHIPKLNQEQVNNLNRPVSREELEAVIKNLPTKKSPGPDGFNAEFYQNFQEELIPILLNVFHNIETEESLPNSFYEATVTLIPKPHKDTTKKENYRPIPLMNIDAKILNKILANRIQEHIRKIIHYDQVGFIPEMQGWFNIRKSINVIHHINKLKEKNHMIISLDAEKAFDKIQHPFMIKVLERLGIQGSYLNIIKAIYSKPTAHIKLNGEKLKAFPLKSGTRQGCPLSPYLFNIVLEVLAIAIRQHKEIKGIRIGKDEVKLSLFADDMIVYINPASDEGWRYSRKPTLQHGTEPPEVQMRSRRRKNMKNEVITISPEDAISRGFKKKAPKYISYSIPVVPTLAEMEEFKP</sequence>
<dbReference type="EC" id="2.7.7.49" evidence="1"/>
<evidence type="ECO:0000259" key="3">
    <source>
        <dbReference type="PROSITE" id="PS50878"/>
    </source>
</evidence>
<name>A0AAW0I4D4_MYOGA</name>
<proteinExistence type="predicted"/>
<dbReference type="Proteomes" id="UP001488838">
    <property type="component" value="Unassembled WGS sequence"/>
</dbReference>
<evidence type="ECO:0000256" key="2">
    <source>
        <dbReference type="SAM" id="MobiDB-lite"/>
    </source>
</evidence>
<organism evidence="4 5">
    <name type="scientific">Myodes glareolus</name>
    <name type="common">Bank vole</name>
    <name type="synonym">Clethrionomys glareolus</name>
    <dbReference type="NCBI Taxonomy" id="447135"/>
    <lineage>
        <taxon>Eukaryota</taxon>
        <taxon>Metazoa</taxon>
        <taxon>Chordata</taxon>
        <taxon>Craniata</taxon>
        <taxon>Vertebrata</taxon>
        <taxon>Euteleostomi</taxon>
        <taxon>Mammalia</taxon>
        <taxon>Eutheria</taxon>
        <taxon>Euarchontoglires</taxon>
        <taxon>Glires</taxon>
        <taxon>Rodentia</taxon>
        <taxon>Myomorpha</taxon>
        <taxon>Muroidea</taxon>
        <taxon>Cricetidae</taxon>
        <taxon>Arvicolinae</taxon>
        <taxon>Myodes</taxon>
    </lineage>
</organism>
<feature type="region of interest" description="Disordered" evidence="2">
    <location>
        <begin position="388"/>
        <end position="409"/>
    </location>
</feature>